<gene>
    <name evidence="7" type="ORF">EGYM00163_LOCUS51336</name>
</gene>
<reference evidence="7" key="1">
    <citation type="submission" date="2021-01" db="EMBL/GenBank/DDBJ databases">
        <authorList>
            <person name="Corre E."/>
            <person name="Pelletier E."/>
            <person name="Niang G."/>
            <person name="Scheremetjew M."/>
            <person name="Finn R."/>
            <person name="Kale V."/>
            <person name="Holt S."/>
            <person name="Cochrane G."/>
            <person name="Meng A."/>
            <person name="Brown T."/>
            <person name="Cohen L."/>
        </authorList>
    </citation>
    <scope>NUCLEOTIDE SEQUENCE</scope>
    <source>
        <strain evidence="7">CCMP1594</strain>
    </source>
</reference>
<dbReference type="InterPro" id="IPR050117">
    <property type="entry name" value="MAPK"/>
</dbReference>
<name>A0A7S4LNF4_9EUGL</name>
<keyword evidence="2" id="KW-0808">Transferase</keyword>
<keyword evidence="1" id="KW-0723">Serine/threonine-protein kinase</keyword>
<dbReference type="GO" id="GO:0004674">
    <property type="term" value="F:protein serine/threonine kinase activity"/>
    <property type="evidence" value="ECO:0007669"/>
    <property type="project" value="UniProtKB-KW"/>
</dbReference>
<keyword evidence="3" id="KW-0547">Nucleotide-binding</keyword>
<protein>
    <recommendedName>
        <fullName evidence="6">Protein kinase domain-containing protein</fullName>
    </recommendedName>
</protein>
<dbReference type="PANTHER" id="PTHR24055">
    <property type="entry name" value="MITOGEN-ACTIVATED PROTEIN KINASE"/>
    <property type="match status" value="1"/>
</dbReference>
<dbReference type="GO" id="GO:0005524">
    <property type="term" value="F:ATP binding"/>
    <property type="evidence" value="ECO:0007669"/>
    <property type="project" value="UniProtKB-KW"/>
</dbReference>
<evidence type="ECO:0000313" key="7">
    <source>
        <dbReference type="EMBL" id="CAE0840436.1"/>
    </source>
</evidence>
<dbReference type="AlphaFoldDB" id="A0A7S4LNF4"/>
<evidence type="ECO:0000256" key="2">
    <source>
        <dbReference type="ARBA" id="ARBA00022679"/>
    </source>
</evidence>
<dbReference type="FunFam" id="1.10.510.10:FF:000624">
    <property type="entry name" value="Mitogen-activated protein kinase"/>
    <property type="match status" value="1"/>
</dbReference>
<dbReference type="InterPro" id="IPR011009">
    <property type="entry name" value="Kinase-like_dom_sf"/>
</dbReference>
<feature type="domain" description="Protein kinase" evidence="6">
    <location>
        <begin position="30"/>
        <end position="323"/>
    </location>
</feature>
<evidence type="ECO:0000256" key="3">
    <source>
        <dbReference type="ARBA" id="ARBA00022741"/>
    </source>
</evidence>
<dbReference type="PROSITE" id="PS50011">
    <property type="entry name" value="PROTEIN_KINASE_DOM"/>
    <property type="match status" value="1"/>
</dbReference>
<dbReference type="EMBL" id="HBJA01149329">
    <property type="protein sequence ID" value="CAE0840436.1"/>
    <property type="molecule type" value="Transcribed_RNA"/>
</dbReference>
<evidence type="ECO:0000256" key="4">
    <source>
        <dbReference type="ARBA" id="ARBA00022777"/>
    </source>
</evidence>
<keyword evidence="5" id="KW-0067">ATP-binding</keyword>
<organism evidence="7">
    <name type="scientific">Eutreptiella gymnastica</name>
    <dbReference type="NCBI Taxonomy" id="73025"/>
    <lineage>
        <taxon>Eukaryota</taxon>
        <taxon>Discoba</taxon>
        <taxon>Euglenozoa</taxon>
        <taxon>Euglenida</taxon>
        <taxon>Spirocuta</taxon>
        <taxon>Euglenophyceae</taxon>
        <taxon>Eutreptiales</taxon>
        <taxon>Eutreptiaceae</taxon>
        <taxon>Eutreptiella</taxon>
    </lineage>
</organism>
<evidence type="ECO:0000256" key="1">
    <source>
        <dbReference type="ARBA" id="ARBA00022527"/>
    </source>
</evidence>
<dbReference type="Pfam" id="PF00069">
    <property type="entry name" value="Pkinase"/>
    <property type="match status" value="1"/>
</dbReference>
<evidence type="ECO:0000259" key="6">
    <source>
        <dbReference type="PROSITE" id="PS50011"/>
    </source>
</evidence>
<sequence length="374" mass="42632">MNGTDVGHGFHQYTLTNPLKVVLEVPEHYHIKKWHGHNRSQGHMYEATNINSGQKCVIIKQQSVFADLHDAQRVLWEIKMLTSLNHENLLTIIDVLPVRDPSTFEDVYAVMPYLDVTLSHVLRSKQILSDEHCQYFVYQILRGLKYLHSAGLFHGALRPSNVHLNQNCDLRIGDIGVCKFCCSTDDDDDDFVDDGYVAMRWYDSPETLLGDRSRRAPAGDVWACGCILAEMVLRRPLFPGRDYLDQIKRIWAVVGPHAEEEEGWIRNPHAVKYIKSLPKPPPKCWASAVPGHTPLALSLLDKMLVFNPSKRPSVPLLLAHSYLSSCHDPSDEPEALRPLKPPVSRPMTQEELRSALWEEMVAFLPHPNQPPRRH</sequence>
<dbReference type="Gene3D" id="3.30.200.20">
    <property type="entry name" value="Phosphorylase Kinase, domain 1"/>
    <property type="match status" value="1"/>
</dbReference>
<accession>A0A7S4LNF4</accession>
<dbReference type="Gene3D" id="1.10.510.10">
    <property type="entry name" value="Transferase(Phosphotransferase) domain 1"/>
    <property type="match status" value="1"/>
</dbReference>
<proteinExistence type="predicted"/>
<keyword evidence="4" id="KW-0418">Kinase</keyword>
<evidence type="ECO:0000256" key="5">
    <source>
        <dbReference type="ARBA" id="ARBA00022840"/>
    </source>
</evidence>
<dbReference type="SUPFAM" id="SSF56112">
    <property type="entry name" value="Protein kinase-like (PK-like)"/>
    <property type="match status" value="1"/>
</dbReference>
<dbReference type="InterPro" id="IPR000719">
    <property type="entry name" value="Prot_kinase_dom"/>
</dbReference>